<sequence>MKLRLNVFLIDYVWYIGERFYRQEKSPGDGNMLIAMCWYCTLFLPLSSIINRLRIPAVIQIAGTVFLLIIPFIFCRIRYNPRRKESIRLRYKNKRNWGRRLLVVWGFLIMIVAMECIVLIKIGLWHIGT</sequence>
<evidence type="ECO:0000313" key="3">
    <source>
        <dbReference type="Proteomes" id="UP000594042"/>
    </source>
</evidence>
<dbReference type="KEGG" id="copr:Cop2CBH44_03360"/>
<dbReference type="AlphaFoldDB" id="A0A7G1HSJ8"/>
<organism evidence="2 3">
    <name type="scientific">Coprobacter secundus subsp. similis</name>
    <dbReference type="NCBI Taxonomy" id="2751153"/>
    <lineage>
        <taxon>Bacteria</taxon>
        <taxon>Pseudomonadati</taxon>
        <taxon>Bacteroidota</taxon>
        <taxon>Bacteroidia</taxon>
        <taxon>Bacteroidales</taxon>
        <taxon>Barnesiellaceae</taxon>
        <taxon>Coprobacter</taxon>
    </lineage>
</organism>
<keyword evidence="1" id="KW-0472">Membrane</keyword>
<dbReference type="EMBL" id="AP023322">
    <property type="protein sequence ID" value="BCI61983.1"/>
    <property type="molecule type" value="Genomic_DNA"/>
</dbReference>
<proteinExistence type="predicted"/>
<reference evidence="3" key="1">
    <citation type="submission" date="2020-07" db="EMBL/GenBank/DDBJ databases">
        <title>Complete genome sequencing of Coprobacter sp. strain 2CBH44.</title>
        <authorList>
            <person name="Sakamoto M."/>
            <person name="Murakami T."/>
            <person name="Mori H."/>
        </authorList>
    </citation>
    <scope>NUCLEOTIDE SEQUENCE [LARGE SCALE GENOMIC DNA]</scope>
    <source>
        <strain evidence="3">2CBH44</strain>
    </source>
</reference>
<protein>
    <submittedName>
        <fullName evidence="2">Uncharacterized protein</fullName>
    </submittedName>
</protein>
<evidence type="ECO:0000256" key="1">
    <source>
        <dbReference type="SAM" id="Phobius"/>
    </source>
</evidence>
<keyword evidence="3" id="KW-1185">Reference proteome</keyword>
<feature type="transmembrane region" description="Helical" evidence="1">
    <location>
        <begin position="100"/>
        <end position="127"/>
    </location>
</feature>
<dbReference type="RefSeq" id="WP_021930745.1">
    <property type="nucleotide sequence ID" value="NZ_AP023322.1"/>
</dbReference>
<evidence type="ECO:0000313" key="2">
    <source>
        <dbReference type="EMBL" id="BCI61983.1"/>
    </source>
</evidence>
<name>A0A7G1HSJ8_9BACT</name>
<feature type="transmembrane region" description="Helical" evidence="1">
    <location>
        <begin position="32"/>
        <end position="51"/>
    </location>
</feature>
<accession>A0A7G1HSJ8</accession>
<feature type="transmembrane region" description="Helical" evidence="1">
    <location>
        <begin position="57"/>
        <end position="79"/>
    </location>
</feature>
<keyword evidence="1" id="KW-1133">Transmembrane helix</keyword>
<dbReference type="Proteomes" id="UP000594042">
    <property type="component" value="Chromosome"/>
</dbReference>
<gene>
    <name evidence="2" type="ORF">Cop2CBH44_03360</name>
</gene>
<keyword evidence="1" id="KW-0812">Transmembrane</keyword>